<organism evidence="4 5">
    <name type="scientific">Pristionchus fissidentatus</name>
    <dbReference type="NCBI Taxonomy" id="1538716"/>
    <lineage>
        <taxon>Eukaryota</taxon>
        <taxon>Metazoa</taxon>
        <taxon>Ecdysozoa</taxon>
        <taxon>Nematoda</taxon>
        <taxon>Chromadorea</taxon>
        <taxon>Rhabditida</taxon>
        <taxon>Rhabditina</taxon>
        <taxon>Diplogasteromorpha</taxon>
        <taxon>Diplogasteroidea</taxon>
        <taxon>Neodiplogasteridae</taxon>
        <taxon>Pristionchus</taxon>
    </lineage>
</organism>
<dbReference type="InterPro" id="IPR052607">
    <property type="entry name" value="CEP104-like"/>
</dbReference>
<dbReference type="PANTHER" id="PTHR13371">
    <property type="entry name" value="GLYCINE-, GLUTAMATE-, THIENYLCYCLOHEXYLPIPERIDINE-BINDING PROTEIN"/>
    <property type="match status" value="1"/>
</dbReference>
<dbReference type="GO" id="GO:0005929">
    <property type="term" value="C:cilium"/>
    <property type="evidence" value="ECO:0007669"/>
    <property type="project" value="TreeGrafter"/>
</dbReference>
<accession>A0AAV5X238</accession>
<dbReference type="Pfam" id="PF02151">
    <property type="entry name" value="UVR"/>
    <property type="match status" value="1"/>
</dbReference>
<evidence type="ECO:0000313" key="4">
    <source>
        <dbReference type="EMBL" id="GMT37184.1"/>
    </source>
</evidence>
<keyword evidence="1" id="KW-0175">Coiled coil</keyword>
<dbReference type="PANTHER" id="PTHR13371:SF0">
    <property type="entry name" value="CENTROSOMAL PROTEIN OF 104 KDA"/>
    <property type="match status" value="1"/>
</dbReference>
<dbReference type="AlphaFoldDB" id="A0AAV5X238"/>
<comment type="caution">
    <text evidence="4">The sequence shown here is derived from an EMBL/GenBank/DDBJ whole genome shotgun (WGS) entry which is preliminary data.</text>
</comment>
<keyword evidence="5" id="KW-1185">Reference proteome</keyword>
<dbReference type="EMBL" id="BTSY01000002">
    <property type="protein sequence ID" value="GMT14699.1"/>
    <property type="molecule type" value="Genomic_DNA"/>
</dbReference>
<feature type="non-terminal residue" evidence="4">
    <location>
        <position position="103"/>
    </location>
</feature>
<evidence type="ECO:0000256" key="1">
    <source>
        <dbReference type="SAM" id="Coils"/>
    </source>
</evidence>
<reference evidence="4" key="1">
    <citation type="submission" date="2023-10" db="EMBL/GenBank/DDBJ databases">
        <title>Genome assembly of Pristionchus species.</title>
        <authorList>
            <person name="Yoshida K."/>
            <person name="Sommer R.J."/>
        </authorList>
    </citation>
    <scope>NUCLEOTIDE SEQUENCE</scope>
    <source>
        <strain evidence="4">RS5133</strain>
    </source>
</reference>
<dbReference type="InterPro" id="IPR001943">
    <property type="entry name" value="UVR_dom"/>
</dbReference>
<name>A0AAV5X238_9BILA</name>
<evidence type="ECO:0000259" key="2">
    <source>
        <dbReference type="PROSITE" id="PS50151"/>
    </source>
</evidence>
<gene>
    <name evidence="4" type="ORF">PFISCL1PPCAC_28481</name>
    <name evidence="3" type="ORF">PFISCL1PPCAC_5996</name>
</gene>
<protein>
    <recommendedName>
        <fullName evidence="2">UVR domain-containing protein</fullName>
    </recommendedName>
</protein>
<evidence type="ECO:0000313" key="5">
    <source>
        <dbReference type="Proteomes" id="UP001432322"/>
    </source>
</evidence>
<feature type="domain" description="UVR" evidence="2">
    <location>
        <begin position="72"/>
        <end position="103"/>
    </location>
</feature>
<feature type="non-terminal residue" evidence="4">
    <location>
        <position position="1"/>
    </location>
</feature>
<dbReference type="PROSITE" id="PS50151">
    <property type="entry name" value="UVR"/>
    <property type="match status" value="1"/>
</dbReference>
<dbReference type="Proteomes" id="UP001432322">
    <property type="component" value="Unassembled WGS sequence"/>
</dbReference>
<dbReference type="EMBL" id="BTSY01000065">
    <property type="protein sequence ID" value="GMT37184.1"/>
    <property type="molecule type" value="Genomic_DNA"/>
</dbReference>
<proteinExistence type="predicted"/>
<evidence type="ECO:0000313" key="3">
    <source>
        <dbReference type="EMBL" id="GMT14699.1"/>
    </source>
</evidence>
<feature type="coiled-coil region" evidence="1">
    <location>
        <begin position="61"/>
        <end position="88"/>
    </location>
</feature>
<sequence>LKWMLSNTLRVDRRGKREGKDKKDRGIDHTYSEEIGGVIESMEKSKERAIQISDFQLAKSAQFGIRTLTKAKKELEELEKDQGEAVKNDDFERAHDIRQEMKT</sequence>